<name>A0ABP9UE62_9DEIO</name>
<dbReference type="Proteomes" id="UP001423409">
    <property type="component" value="Unassembled WGS sequence"/>
</dbReference>
<evidence type="ECO:0008006" key="4">
    <source>
        <dbReference type="Google" id="ProtNLM"/>
    </source>
</evidence>
<feature type="signal peptide" evidence="1">
    <location>
        <begin position="1"/>
        <end position="45"/>
    </location>
</feature>
<evidence type="ECO:0000313" key="3">
    <source>
        <dbReference type="Proteomes" id="UP001423409"/>
    </source>
</evidence>
<dbReference type="EMBL" id="BAABQU010000001">
    <property type="protein sequence ID" value="GAA5438557.1"/>
    <property type="molecule type" value="Genomic_DNA"/>
</dbReference>
<accession>A0ABP9UE62</accession>
<proteinExistence type="predicted"/>
<sequence length="174" mass="19097">MTARPGTLERSTRILIPAPPEVRMNARIILSTLLLTLPLAPAAQAQTDTAARKAIQTQLKTSTTFYLGKGYKTVNADMLDINFLDEGDSDTELVYTLTSGREYLIYGVCDEDCSDLDINVYDAKGNLIATDEEEDDVPAISVKVTKTADYTVEVVMAACDNDPCYYAVDVLQKK</sequence>
<protein>
    <recommendedName>
        <fullName evidence="4">Peptidase C-terminal archaeal/bacterial domain-containing protein</fullName>
    </recommendedName>
</protein>
<evidence type="ECO:0000256" key="1">
    <source>
        <dbReference type="SAM" id="SignalP"/>
    </source>
</evidence>
<feature type="chain" id="PRO_5046887455" description="Peptidase C-terminal archaeal/bacterial domain-containing protein" evidence="1">
    <location>
        <begin position="46"/>
        <end position="174"/>
    </location>
</feature>
<keyword evidence="1" id="KW-0732">Signal</keyword>
<reference evidence="2 3" key="1">
    <citation type="submission" date="2024-02" db="EMBL/GenBank/DDBJ databases">
        <title>Deinococcus caeni NBRC 101312.</title>
        <authorList>
            <person name="Ichikawa N."/>
            <person name="Katano-Makiyama Y."/>
            <person name="Hidaka K."/>
        </authorList>
    </citation>
    <scope>NUCLEOTIDE SEQUENCE [LARGE SCALE GENOMIC DNA]</scope>
    <source>
        <strain evidence="2 3">NBRC 101312</strain>
    </source>
</reference>
<dbReference type="Gene3D" id="2.60.120.380">
    <property type="match status" value="1"/>
</dbReference>
<keyword evidence="3" id="KW-1185">Reference proteome</keyword>
<gene>
    <name evidence="2" type="ORF">Dcae01_00043</name>
</gene>
<dbReference type="RefSeq" id="WP_345440220.1">
    <property type="nucleotide sequence ID" value="NZ_BAABQU010000001.1"/>
</dbReference>
<organism evidence="2 3">
    <name type="scientific">Deinococcus caeni</name>
    <dbReference type="NCBI Taxonomy" id="569127"/>
    <lineage>
        <taxon>Bacteria</taxon>
        <taxon>Thermotogati</taxon>
        <taxon>Deinococcota</taxon>
        <taxon>Deinococci</taxon>
        <taxon>Deinococcales</taxon>
        <taxon>Deinococcaceae</taxon>
        <taxon>Deinococcus</taxon>
    </lineage>
</organism>
<evidence type="ECO:0000313" key="2">
    <source>
        <dbReference type="EMBL" id="GAA5438557.1"/>
    </source>
</evidence>
<comment type="caution">
    <text evidence="2">The sequence shown here is derived from an EMBL/GenBank/DDBJ whole genome shotgun (WGS) entry which is preliminary data.</text>
</comment>